<feature type="compositionally biased region" description="Basic and acidic residues" evidence="1">
    <location>
        <begin position="63"/>
        <end position="84"/>
    </location>
</feature>
<proteinExistence type="predicted"/>
<evidence type="ECO:0000313" key="2">
    <source>
        <dbReference type="EMBL" id="RPA73385.1"/>
    </source>
</evidence>
<protein>
    <submittedName>
        <fullName evidence="2">Uncharacterized protein</fullName>
    </submittedName>
</protein>
<feature type="compositionally biased region" description="Acidic residues" evidence="1">
    <location>
        <begin position="42"/>
        <end position="61"/>
    </location>
</feature>
<organism evidence="2 3">
    <name type="scientific">Ascobolus immersus RN42</name>
    <dbReference type="NCBI Taxonomy" id="1160509"/>
    <lineage>
        <taxon>Eukaryota</taxon>
        <taxon>Fungi</taxon>
        <taxon>Dikarya</taxon>
        <taxon>Ascomycota</taxon>
        <taxon>Pezizomycotina</taxon>
        <taxon>Pezizomycetes</taxon>
        <taxon>Pezizales</taxon>
        <taxon>Ascobolaceae</taxon>
        <taxon>Ascobolus</taxon>
    </lineage>
</organism>
<evidence type="ECO:0000256" key="1">
    <source>
        <dbReference type="SAM" id="MobiDB-lite"/>
    </source>
</evidence>
<name>A0A3N4HH67_ASCIM</name>
<feature type="region of interest" description="Disordered" evidence="1">
    <location>
        <begin position="1"/>
        <end position="88"/>
    </location>
</feature>
<dbReference type="EMBL" id="ML119823">
    <property type="protein sequence ID" value="RPA73385.1"/>
    <property type="molecule type" value="Genomic_DNA"/>
</dbReference>
<sequence length="420" mass="48270">MPSKQSRKQQRRSRQQKNARKHNATFASSGAVAQPKHGADTTGDEVETGEVETNQEVDAVDIDSQKDHEHTNEDNGRMVNDKSSKNPYGPDVNRLFTALNRNSDGVLDDANAASMGRTEFFRVGMPGAMVVWDAAASLKPSYYVEEEQVHPEYGQQTEDSEEVETFYDSLSVVGTSSEADSFHTAFEVQSDGPENLWQQYFPRSEFKYIWDDKNWTLPDTRDIRTRPTIFTDEVIVARPTNSEWLMPLYIGPIFYPSQQTAADYPSITTSRSSFPTPSEAERLRPFFLPQDNQFGFMDEGNNCAYRMEHYFDPRTGEMFWTGSAPKRTLCRAPFPLPMQHHGRPWLGLPQHPDYFVEDQIKPWIPSQRALRLLPRHLFQSFPNELREYIPTMPDGFYGISEYYKLRDEVISNPRLALCDM</sequence>
<feature type="compositionally biased region" description="Basic residues" evidence="1">
    <location>
        <begin position="1"/>
        <end position="23"/>
    </location>
</feature>
<dbReference type="AlphaFoldDB" id="A0A3N4HH67"/>
<gene>
    <name evidence="2" type="ORF">BJ508DRAFT_334133</name>
</gene>
<keyword evidence="3" id="KW-1185">Reference proteome</keyword>
<dbReference type="Proteomes" id="UP000275078">
    <property type="component" value="Unassembled WGS sequence"/>
</dbReference>
<accession>A0A3N4HH67</accession>
<reference evidence="2 3" key="1">
    <citation type="journal article" date="2018" name="Nat. Ecol. Evol.">
        <title>Pezizomycetes genomes reveal the molecular basis of ectomycorrhizal truffle lifestyle.</title>
        <authorList>
            <person name="Murat C."/>
            <person name="Payen T."/>
            <person name="Noel B."/>
            <person name="Kuo A."/>
            <person name="Morin E."/>
            <person name="Chen J."/>
            <person name="Kohler A."/>
            <person name="Krizsan K."/>
            <person name="Balestrini R."/>
            <person name="Da Silva C."/>
            <person name="Montanini B."/>
            <person name="Hainaut M."/>
            <person name="Levati E."/>
            <person name="Barry K.W."/>
            <person name="Belfiori B."/>
            <person name="Cichocki N."/>
            <person name="Clum A."/>
            <person name="Dockter R.B."/>
            <person name="Fauchery L."/>
            <person name="Guy J."/>
            <person name="Iotti M."/>
            <person name="Le Tacon F."/>
            <person name="Lindquist E.A."/>
            <person name="Lipzen A."/>
            <person name="Malagnac F."/>
            <person name="Mello A."/>
            <person name="Molinier V."/>
            <person name="Miyauchi S."/>
            <person name="Poulain J."/>
            <person name="Riccioni C."/>
            <person name="Rubini A."/>
            <person name="Sitrit Y."/>
            <person name="Splivallo R."/>
            <person name="Traeger S."/>
            <person name="Wang M."/>
            <person name="Zifcakova L."/>
            <person name="Wipf D."/>
            <person name="Zambonelli A."/>
            <person name="Paolocci F."/>
            <person name="Nowrousian M."/>
            <person name="Ottonello S."/>
            <person name="Baldrian P."/>
            <person name="Spatafora J.W."/>
            <person name="Henrissat B."/>
            <person name="Nagy L.G."/>
            <person name="Aury J.M."/>
            <person name="Wincker P."/>
            <person name="Grigoriev I.V."/>
            <person name="Bonfante P."/>
            <person name="Martin F.M."/>
        </authorList>
    </citation>
    <scope>NUCLEOTIDE SEQUENCE [LARGE SCALE GENOMIC DNA]</scope>
    <source>
        <strain evidence="2 3">RN42</strain>
    </source>
</reference>
<evidence type="ECO:0000313" key="3">
    <source>
        <dbReference type="Proteomes" id="UP000275078"/>
    </source>
</evidence>